<dbReference type="AlphaFoldDB" id="A0A4Y2TCS0"/>
<organism evidence="1 2">
    <name type="scientific">Araneus ventricosus</name>
    <name type="common">Orbweaver spider</name>
    <name type="synonym">Epeira ventricosa</name>
    <dbReference type="NCBI Taxonomy" id="182803"/>
    <lineage>
        <taxon>Eukaryota</taxon>
        <taxon>Metazoa</taxon>
        <taxon>Ecdysozoa</taxon>
        <taxon>Arthropoda</taxon>
        <taxon>Chelicerata</taxon>
        <taxon>Arachnida</taxon>
        <taxon>Araneae</taxon>
        <taxon>Araneomorphae</taxon>
        <taxon>Entelegynae</taxon>
        <taxon>Araneoidea</taxon>
        <taxon>Araneidae</taxon>
        <taxon>Araneus</taxon>
    </lineage>
</organism>
<dbReference type="InterPro" id="IPR012337">
    <property type="entry name" value="RNaseH-like_sf"/>
</dbReference>
<keyword evidence="2" id="KW-1185">Reference proteome</keyword>
<proteinExistence type="predicted"/>
<protein>
    <submittedName>
        <fullName evidence="1">Uncharacterized protein</fullName>
    </submittedName>
</protein>
<dbReference type="InterPro" id="IPR036397">
    <property type="entry name" value="RNaseH_sf"/>
</dbReference>
<comment type="caution">
    <text evidence="1">The sequence shown here is derived from an EMBL/GenBank/DDBJ whole genome shotgun (WGS) entry which is preliminary data.</text>
</comment>
<sequence>MSNLMALKNLNFHSSRSSLFLSRVISEALRTCVSLELIYIPAHVGVPENEWADSVAKQALTSPQICDWISPDDAVSACPEIIRQKQDE</sequence>
<dbReference type="Gene3D" id="3.30.420.10">
    <property type="entry name" value="Ribonuclease H-like superfamily/Ribonuclease H"/>
    <property type="match status" value="1"/>
</dbReference>
<dbReference type="Proteomes" id="UP000499080">
    <property type="component" value="Unassembled WGS sequence"/>
</dbReference>
<dbReference type="GO" id="GO:0003676">
    <property type="term" value="F:nucleic acid binding"/>
    <property type="evidence" value="ECO:0007669"/>
    <property type="project" value="InterPro"/>
</dbReference>
<accession>A0A4Y2TCS0</accession>
<evidence type="ECO:0000313" key="1">
    <source>
        <dbReference type="EMBL" id="GBN96895.1"/>
    </source>
</evidence>
<dbReference type="OrthoDB" id="421040at2759"/>
<reference evidence="1 2" key="1">
    <citation type="journal article" date="2019" name="Sci. Rep.">
        <title>Orb-weaving spider Araneus ventricosus genome elucidates the spidroin gene catalogue.</title>
        <authorList>
            <person name="Kono N."/>
            <person name="Nakamura H."/>
            <person name="Ohtoshi R."/>
            <person name="Moran D.A.P."/>
            <person name="Shinohara A."/>
            <person name="Yoshida Y."/>
            <person name="Fujiwara M."/>
            <person name="Mori M."/>
            <person name="Tomita M."/>
            <person name="Arakawa K."/>
        </authorList>
    </citation>
    <scope>NUCLEOTIDE SEQUENCE [LARGE SCALE GENOMIC DNA]</scope>
</reference>
<name>A0A4Y2TCS0_ARAVE</name>
<dbReference type="EMBL" id="BGPR01026857">
    <property type="protein sequence ID" value="GBN96895.1"/>
    <property type="molecule type" value="Genomic_DNA"/>
</dbReference>
<dbReference type="SUPFAM" id="SSF53098">
    <property type="entry name" value="Ribonuclease H-like"/>
    <property type="match status" value="1"/>
</dbReference>
<evidence type="ECO:0000313" key="2">
    <source>
        <dbReference type="Proteomes" id="UP000499080"/>
    </source>
</evidence>
<gene>
    <name evidence="1" type="ORF">AVEN_140697_1</name>
</gene>